<name>A0ABD3N536_9STRA</name>
<reference evidence="1 2" key="1">
    <citation type="submission" date="2024-10" db="EMBL/GenBank/DDBJ databases">
        <title>Updated reference genomes for cyclostephanoid diatoms.</title>
        <authorList>
            <person name="Roberts W.R."/>
            <person name="Alverson A.J."/>
        </authorList>
    </citation>
    <scope>NUCLEOTIDE SEQUENCE [LARGE SCALE GENOMIC DNA]</scope>
    <source>
        <strain evidence="1 2">AJA276-08</strain>
    </source>
</reference>
<protein>
    <submittedName>
        <fullName evidence="1">Uncharacterized protein</fullName>
    </submittedName>
</protein>
<proteinExistence type="predicted"/>
<keyword evidence="2" id="KW-1185">Reference proteome</keyword>
<gene>
    <name evidence="1" type="ORF">ACHAW5_008898</name>
</gene>
<evidence type="ECO:0000313" key="2">
    <source>
        <dbReference type="Proteomes" id="UP001530315"/>
    </source>
</evidence>
<accession>A0ABD3N536</accession>
<dbReference type="Proteomes" id="UP001530315">
    <property type="component" value="Unassembled WGS sequence"/>
</dbReference>
<sequence>MNAMARDFADQVIYLVGALVRLMGGLQKFGNHASLTVFLIRNHSTVGRDSTDLVSRRLWIKRSVCSSVALSPVVLSMILLHSRERACTNGSLTIIGVNYKDEATTLWRLCIFATRNLCVAESTALDQEVFDDDCRQYLATHLKQYEDGVYDGGVYGGEHDIRHDNDFSPLQVCFKILDHPLSLFDAIHYCTSVKFGSLINLTIIFGEQLQDLFLGLIR</sequence>
<dbReference type="EMBL" id="JALLAZ020001610">
    <property type="protein sequence ID" value="KAL3771190.1"/>
    <property type="molecule type" value="Genomic_DNA"/>
</dbReference>
<organism evidence="1 2">
    <name type="scientific">Stephanodiscus triporus</name>
    <dbReference type="NCBI Taxonomy" id="2934178"/>
    <lineage>
        <taxon>Eukaryota</taxon>
        <taxon>Sar</taxon>
        <taxon>Stramenopiles</taxon>
        <taxon>Ochrophyta</taxon>
        <taxon>Bacillariophyta</taxon>
        <taxon>Coscinodiscophyceae</taxon>
        <taxon>Thalassiosirophycidae</taxon>
        <taxon>Stephanodiscales</taxon>
        <taxon>Stephanodiscaceae</taxon>
        <taxon>Stephanodiscus</taxon>
    </lineage>
</organism>
<comment type="caution">
    <text evidence="1">The sequence shown here is derived from an EMBL/GenBank/DDBJ whole genome shotgun (WGS) entry which is preliminary data.</text>
</comment>
<evidence type="ECO:0000313" key="1">
    <source>
        <dbReference type="EMBL" id="KAL3771190.1"/>
    </source>
</evidence>
<dbReference type="AlphaFoldDB" id="A0ABD3N536"/>